<dbReference type="PANTHER" id="PTHR10859">
    <property type="entry name" value="GLYCOSYL TRANSFERASE"/>
    <property type="match status" value="1"/>
</dbReference>
<proteinExistence type="predicted"/>
<dbReference type="AlphaFoldDB" id="A0A1F5YQR7"/>
<dbReference type="Proteomes" id="UP000176665">
    <property type="component" value="Unassembled WGS sequence"/>
</dbReference>
<dbReference type="SUPFAM" id="SSF53448">
    <property type="entry name" value="Nucleotide-diphospho-sugar transferases"/>
    <property type="match status" value="1"/>
</dbReference>
<dbReference type="InterPro" id="IPR029044">
    <property type="entry name" value="Nucleotide-diphossugar_trans"/>
</dbReference>
<sequence>MKTISFVIPVYNEEERLAKTLIALKGLSLPRGLKLETVIFVNDGSTDSTLKILNNFKKQLEKRLKSEVKIISYKVNKGKGYAISVGMCKSSSDYSLFFDADMSTKISEIKKFLPFIRKNIPIIIGTRKNSHSTVIRHQPFLREMLGRGFTLLSNIVLNTWVTDFTCGFKAFSTDAKDVLFPKLKINSWGFDAELLFLGRIKGFEFVEVPVIWSDDRRSKVKIWKDLPKSLIDLFSIRLNHTIPKPAFSFVKVLKNYLF</sequence>
<reference evidence="2 3" key="1">
    <citation type="journal article" date="2016" name="Nat. Commun.">
        <title>Thousands of microbial genomes shed light on interconnected biogeochemical processes in an aquifer system.</title>
        <authorList>
            <person name="Anantharaman K."/>
            <person name="Brown C.T."/>
            <person name="Hug L.A."/>
            <person name="Sharon I."/>
            <person name="Castelle C.J."/>
            <person name="Probst A.J."/>
            <person name="Thomas B.C."/>
            <person name="Singh A."/>
            <person name="Wilkins M.J."/>
            <person name="Karaoz U."/>
            <person name="Brodie E.L."/>
            <person name="Williams K.H."/>
            <person name="Hubbard S.S."/>
            <person name="Banfield J.F."/>
        </authorList>
    </citation>
    <scope>NUCLEOTIDE SEQUENCE [LARGE SCALE GENOMIC DNA]</scope>
</reference>
<dbReference type="InterPro" id="IPR001173">
    <property type="entry name" value="Glyco_trans_2-like"/>
</dbReference>
<dbReference type="GO" id="GO:0006487">
    <property type="term" value="P:protein N-linked glycosylation"/>
    <property type="evidence" value="ECO:0007669"/>
    <property type="project" value="TreeGrafter"/>
</dbReference>
<dbReference type="Gene3D" id="3.90.550.10">
    <property type="entry name" value="Spore Coat Polysaccharide Biosynthesis Protein SpsA, Chain A"/>
    <property type="match status" value="1"/>
</dbReference>
<name>A0A1F5YQR7_9BACT</name>
<comment type="caution">
    <text evidence="2">The sequence shown here is derived from an EMBL/GenBank/DDBJ whole genome shotgun (WGS) entry which is preliminary data.</text>
</comment>
<dbReference type="PANTHER" id="PTHR10859:SF91">
    <property type="entry name" value="DOLICHYL-PHOSPHATE BETA-GLUCOSYLTRANSFERASE"/>
    <property type="match status" value="1"/>
</dbReference>
<gene>
    <name evidence="2" type="ORF">A2W14_01585</name>
</gene>
<evidence type="ECO:0000259" key="1">
    <source>
        <dbReference type="Pfam" id="PF00535"/>
    </source>
</evidence>
<accession>A0A1F5YQR7</accession>
<organism evidence="2 3">
    <name type="scientific">Candidatus Gottesmanbacteria bacterium RBG_16_37_8</name>
    <dbReference type="NCBI Taxonomy" id="1798371"/>
    <lineage>
        <taxon>Bacteria</taxon>
        <taxon>Candidatus Gottesmaniibacteriota</taxon>
    </lineage>
</organism>
<evidence type="ECO:0000313" key="3">
    <source>
        <dbReference type="Proteomes" id="UP000176665"/>
    </source>
</evidence>
<feature type="domain" description="Glycosyltransferase 2-like" evidence="1">
    <location>
        <begin position="5"/>
        <end position="175"/>
    </location>
</feature>
<protein>
    <recommendedName>
        <fullName evidence="1">Glycosyltransferase 2-like domain-containing protein</fullName>
    </recommendedName>
</protein>
<evidence type="ECO:0000313" key="2">
    <source>
        <dbReference type="EMBL" id="OGG02476.1"/>
    </source>
</evidence>
<dbReference type="STRING" id="1798371.A2W14_01585"/>
<dbReference type="EMBL" id="MFJA01000062">
    <property type="protein sequence ID" value="OGG02476.1"/>
    <property type="molecule type" value="Genomic_DNA"/>
</dbReference>
<dbReference type="Pfam" id="PF00535">
    <property type="entry name" value="Glycos_transf_2"/>
    <property type="match status" value="1"/>
</dbReference>